<keyword evidence="7 11" id="KW-0472">Membrane</keyword>
<evidence type="ECO:0000256" key="4">
    <source>
        <dbReference type="ARBA" id="ARBA00022692"/>
    </source>
</evidence>
<evidence type="ECO:0000256" key="5">
    <source>
        <dbReference type="ARBA" id="ARBA00022989"/>
    </source>
</evidence>
<gene>
    <name evidence="13" type="ORF">PVAND_004128</name>
</gene>
<dbReference type="GO" id="GO:0004983">
    <property type="term" value="F:neuropeptide Y receptor activity"/>
    <property type="evidence" value="ECO:0007669"/>
    <property type="project" value="InterPro"/>
</dbReference>
<dbReference type="Pfam" id="PF00001">
    <property type="entry name" value="7tm_1"/>
    <property type="match status" value="1"/>
</dbReference>
<accession>A0A9J6BW65</accession>
<keyword evidence="3" id="KW-1003">Cell membrane</keyword>
<dbReference type="InterPro" id="IPR000611">
    <property type="entry name" value="NPY_rcpt"/>
</dbReference>
<keyword evidence="9 10" id="KW-0807">Transducer</keyword>
<evidence type="ECO:0000259" key="12">
    <source>
        <dbReference type="PROSITE" id="PS50262"/>
    </source>
</evidence>
<comment type="caution">
    <text evidence="13">The sequence shown here is derived from an EMBL/GenBank/DDBJ whole genome shotgun (WGS) entry which is preliminary data.</text>
</comment>
<dbReference type="OrthoDB" id="10053194at2759"/>
<feature type="domain" description="G-protein coupled receptors family 1 profile" evidence="12">
    <location>
        <begin position="106"/>
        <end position="310"/>
    </location>
</feature>
<reference evidence="13" key="1">
    <citation type="submission" date="2021-03" db="EMBL/GenBank/DDBJ databases">
        <title>Chromosome level genome of the anhydrobiotic midge Polypedilum vanderplanki.</title>
        <authorList>
            <person name="Yoshida Y."/>
            <person name="Kikawada T."/>
            <person name="Gusev O."/>
        </authorList>
    </citation>
    <scope>NUCLEOTIDE SEQUENCE</scope>
    <source>
        <strain evidence="13">NIAS01</strain>
        <tissue evidence="13">Whole body or cell culture</tissue>
    </source>
</reference>
<keyword evidence="6 10" id="KW-0297">G-protein coupled receptor</keyword>
<feature type="transmembrane region" description="Helical" evidence="11">
    <location>
        <begin position="127"/>
        <end position="153"/>
    </location>
</feature>
<evidence type="ECO:0000256" key="7">
    <source>
        <dbReference type="ARBA" id="ARBA00023136"/>
    </source>
</evidence>
<dbReference type="SUPFAM" id="SSF81321">
    <property type="entry name" value="Family A G protein-coupled receptor-like"/>
    <property type="match status" value="1"/>
</dbReference>
<dbReference type="Proteomes" id="UP001107558">
    <property type="component" value="Chromosome 3"/>
</dbReference>
<dbReference type="AlphaFoldDB" id="A0A9J6BW65"/>
<dbReference type="InterPro" id="IPR000276">
    <property type="entry name" value="GPCR_Rhodpsn"/>
</dbReference>
<keyword evidence="14" id="KW-1185">Reference proteome</keyword>
<dbReference type="PRINTS" id="PR01012">
    <property type="entry name" value="NRPEPTIDEYR"/>
</dbReference>
<name>A0A9J6BW65_POLVA</name>
<evidence type="ECO:0000256" key="10">
    <source>
        <dbReference type="RuleBase" id="RU000688"/>
    </source>
</evidence>
<dbReference type="GO" id="GO:0005886">
    <property type="term" value="C:plasma membrane"/>
    <property type="evidence" value="ECO:0007669"/>
    <property type="project" value="UniProtKB-SubCell"/>
</dbReference>
<proteinExistence type="inferred from homology"/>
<evidence type="ECO:0000256" key="1">
    <source>
        <dbReference type="ARBA" id="ARBA00004651"/>
    </source>
</evidence>
<keyword evidence="4 10" id="KW-0812">Transmembrane</keyword>
<evidence type="ECO:0000256" key="11">
    <source>
        <dbReference type="SAM" id="Phobius"/>
    </source>
</evidence>
<evidence type="ECO:0000256" key="8">
    <source>
        <dbReference type="ARBA" id="ARBA00023170"/>
    </source>
</evidence>
<dbReference type="EMBL" id="JADBJN010000003">
    <property type="protein sequence ID" value="KAG5674143.1"/>
    <property type="molecule type" value="Genomic_DNA"/>
</dbReference>
<feature type="transmembrane region" description="Helical" evidence="11">
    <location>
        <begin position="207"/>
        <end position="230"/>
    </location>
</feature>
<evidence type="ECO:0000256" key="6">
    <source>
        <dbReference type="ARBA" id="ARBA00023040"/>
    </source>
</evidence>
<evidence type="ECO:0000313" key="14">
    <source>
        <dbReference type="Proteomes" id="UP001107558"/>
    </source>
</evidence>
<feature type="transmembrane region" description="Helical" evidence="11">
    <location>
        <begin position="94"/>
        <end position="115"/>
    </location>
</feature>
<feature type="transmembrane region" description="Helical" evidence="11">
    <location>
        <begin position="165"/>
        <end position="186"/>
    </location>
</feature>
<protein>
    <recommendedName>
        <fullName evidence="12">G-protein coupled receptors family 1 profile domain-containing protein</fullName>
    </recommendedName>
</protein>
<dbReference type="PRINTS" id="PR00237">
    <property type="entry name" value="GPCRRHODOPSN"/>
</dbReference>
<comment type="similarity">
    <text evidence="2 10">Belongs to the G-protein coupled receptor 1 family.</text>
</comment>
<dbReference type="InterPro" id="IPR017452">
    <property type="entry name" value="GPCR_Rhodpsn_7TM"/>
</dbReference>
<evidence type="ECO:0000256" key="3">
    <source>
        <dbReference type="ARBA" id="ARBA00022475"/>
    </source>
</evidence>
<keyword evidence="8 10" id="KW-0675">Receptor</keyword>
<dbReference type="PROSITE" id="PS50262">
    <property type="entry name" value="G_PROTEIN_RECEP_F1_2"/>
    <property type="match status" value="1"/>
</dbReference>
<dbReference type="PROSITE" id="PS00237">
    <property type="entry name" value="G_PROTEIN_RECEP_F1_1"/>
    <property type="match status" value="1"/>
</dbReference>
<dbReference type="Gene3D" id="1.20.1070.10">
    <property type="entry name" value="Rhodopsin 7-helix transmembrane proteins"/>
    <property type="match status" value="1"/>
</dbReference>
<dbReference type="PANTHER" id="PTHR24238">
    <property type="entry name" value="G-PROTEIN COUPLED RECEPTOR"/>
    <property type="match status" value="1"/>
</dbReference>
<organism evidence="13 14">
    <name type="scientific">Polypedilum vanderplanki</name>
    <name type="common">Sleeping chironomid midge</name>
    <dbReference type="NCBI Taxonomy" id="319348"/>
    <lineage>
        <taxon>Eukaryota</taxon>
        <taxon>Metazoa</taxon>
        <taxon>Ecdysozoa</taxon>
        <taxon>Arthropoda</taxon>
        <taxon>Hexapoda</taxon>
        <taxon>Insecta</taxon>
        <taxon>Pterygota</taxon>
        <taxon>Neoptera</taxon>
        <taxon>Endopterygota</taxon>
        <taxon>Diptera</taxon>
        <taxon>Nematocera</taxon>
        <taxon>Chironomoidea</taxon>
        <taxon>Chironomidae</taxon>
        <taxon>Chironominae</taxon>
        <taxon>Polypedilum</taxon>
        <taxon>Polypedilum</taxon>
    </lineage>
</organism>
<feature type="transmembrane region" description="Helical" evidence="11">
    <location>
        <begin position="256"/>
        <end position="278"/>
    </location>
</feature>
<keyword evidence="5 11" id="KW-1133">Transmembrane helix</keyword>
<evidence type="ECO:0000256" key="9">
    <source>
        <dbReference type="ARBA" id="ARBA00023224"/>
    </source>
</evidence>
<evidence type="ECO:0000256" key="2">
    <source>
        <dbReference type="ARBA" id="ARBA00010663"/>
    </source>
</evidence>
<dbReference type="PANTHER" id="PTHR24238:SF73">
    <property type="entry name" value="RYAMIDE RECEPTOR"/>
    <property type="match status" value="1"/>
</dbReference>
<evidence type="ECO:0000313" key="13">
    <source>
        <dbReference type="EMBL" id="KAG5674143.1"/>
    </source>
</evidence>
<sequence>MDRHLNNNSFESLRWNISQQFYASQYPYMIIDDKHLQHILNITKIKSDELSANSTSFNHELHGHINESNYECNTNHDDDESGWFSTEFQATLHFMYITIFIIAILGNAMVVFIVCQSSRMQTVTNYFIANLALADMSMAFFCIPFSFISQFVLQYWPFGSLLCRIVNYTQAISVLVSAYTLVAISIDRYIAIMFPLKPRLSKRYAKLIISIVWVIAFATASPIPVVSTIVQPTEWFVKCDRHFCLEDWGSKDYKDYYSLVLMSLQFIIPLAVLVFTYTRIAVVVWGKKPPGEAENLRDLRMARSKRKVSQ</sequence>
<comment type="subcellular location">
    <subcellularLocation>
        <location evidence="1">Cell membrane</location>
        <topology evidence="1">Multi-pass membrane protein</topology>
    </subcellularLocation>
</comment>